<dbReference type="Gene3D" id="3.90.550.10">
    <property type="entry name" value="Spore Coat Polysaccharide Biosynthesis Protein SpsA, Chain A"/>
    <property type="match status" value="1"/>
</dbReference>
<feature type="domain" description="Glycosyltransferase 2-like" evidence="1">
    <location>
        <begin position="5"/>
        <end position="134"/>
    </location>
</feature>
<sequence>MTTFSVVIPCFNSERTIKRTLESCMNQTYDNFEVIIIDDCSSDSSVFIIKTFFEQNSSIKYQLIENSINKGVSATRNIGIQIASGDYIAFLDSDDIWHDRKLEITNKLILETGCSFIAHDFTYKYQHINNCINELEIKSIKGSNLLFRNFIVTPSVVAKKELLHFNEGINHCEDYELWLRILKFHGGIYIQVPLVLIGRTIGSEGGLSSNIKEMRKGEIVSYFNYCDTWFEKAVLFPLLFTWSLIKHIKVIAGRMFT</sequence>
<evidence type="ECO:0000259" key="1">
    <source>
        <dbReference type="Pfam" id="PF00535"/>
    </source>
</evidence>
<reference evidence="2 3" key="2">
    <citation type="submission" date="2015-01" db="EMBL/GenBank/DDBJ databases">
        <authorList>
            <consortium name="NBRP consortium"/>
            <person name="Sawabe T."/>
            <person name="Meirelles P."/>
            <person name="Feng G."/>
            <person name="Sayaka M."/>
            <person name="Hattori M."/>
            <person name="Ohkuma M."/>
        </authorList>
    </citation>
    <scope>NUCLEOTIDE SEQUENCE [LARGE SCALE GENOMIC DNA]</scope>
    <source>
        <strain evidence="2 3">JCM19232</strain>
    </source>
</reference>
<reference evidence="2 3" key="1">
    <citation type="submission" date="2015-01" db="EMBL/GenBank/DDBJ databases">
        <title>Vibrio sp. C5 JCM 19232 whole genome shotgun sequence.</title>
        <authorList>
            <person name="Sawabe T."/>
            <person name="Meirelles P."/>
            <person name="Feng G."/>
            <person name="Sayaka M."/>
            <person name="Hattori M."/>
            <person name="Ohkuma M."/>
        </authorList>
    </citation>
    <scope>NUCLEOTIDE SEQUENCE [LARGE SCALE GENOMIC DNA]</scope>
    <source>
        <strain evidence="2 3">JCM19232</strain>
    </source>
</reference>
<protein>
    <submittedName>
        <fullName evidence="2">Glycosyl transferase</fullName>
    </submittedName>
</protein>
<proteinExistence type="predicted"/>
<dbReference type="Proteomes" id="UP000031670">
    <property type="component" value="Unassembled WGS sequence"/>
</dbReference>
<comment type="caution">
    <text evidence="2">The sequence shown here is derived from an EMBL/GenBank/DDBJ whole genome shotgun (WGS) entry which is preliminary data.</text>
</comment>
<name>A0A0B8PFF7_9VIBR</name>
<evidence type="ECO:0000313" key="2">
    <source>
        <dbReference type="EMBL" id="GAM63352.1"/>
    </source>
</evidence>
<organism evidence="2 3">
    <name type="scientific">Vibrio ishigakensis</name>
    <dbReference type="NCBI Taxonomy" id="1481914"/>
    <lineage>
        <taxon>Bacteria</taxon>
        <taxon>Pseudomonadati</taxon>
        <taxon>Pseudomonadota</taxon>
        <taxon>Gammaproteobacteria</taxon>
        <taxon>Vibrionales</taxon>
        <taxon>Vibrionaceae</taxon>
        <taxon>Vibrio</taxon>
    </lineage>
</organism>
<dbReference type="PANTHER" id="PTHR43685:SF2">
    <property type="entry name" value="GLYCOSYLTRANSFERASE 2-LIKE DOMAIN-CONTAINING PROTEIN"/>
    <property type="match status" value="1"/>
</dbReference>
<dbReference type="EMBL" id="BBSA01000008">
    <property type="protein sequence ID" value="GAM63352.1"/>
    <property type="molecule type" value="Genomic_DNA"/>
</dbReference>
<dbReference type="InterPro" id="IPR001173">
    <property type="entry name" value="Glyco_trans_2-like"/>
</dbReference>
<keyword evidence="2" id="KW-0808">Transferase</keyword>
<evidence type="ECO:0000313" key="3">
    <source>
        <dbReference type="Proteomes" id="UP000031670"/>
    </source>
</evidence>
<dbReference type="PANTHER" id="PTHR43685">
    <property type="entry name" value="GLYCOSYLTRANSFERASE"/>
    <property type="match status" value="1"/>
</dbReference>
<gene>
    <name evidence="2" type="ORF">JCM19232_1499</name>
</gene>
<dbReference type="SUPFAM" id="SSF53448">
    <property type="entry name" value="Nucleotide-diphospho-sugar transferases"/>
    <property type="match status" value="1"/>
</dbReference>
<dbReference type="GO" id="GO:0016740">
    <property type="term" value="F:transferase activity"/>
    <property type="evidence" value="ECO:0007669"/>
    <property type="project" value="UniProtKB-KW"/>
</dbReference>
<dbReference type="AlphaFoldDB" id="A0A0B8PFF7"/>
<dbReference type="InterPro" id="IPR029044">
    <property type="entry name" value="Nucleotide-diphossugar_trans"/>
</dbReference>
<dbReference type="InterPro" id="IPR050834">
    <property type="entry name" value="Glycosyltransf_2"/>
</dbReference>
<accession>A0A0B8PFF7</accession>
<dbReference type="Pfam" id="PF00535">
    <property type="entry name" value="Glycos_transf_2"/>
    <property type="match status" value="1"/>
</dbReference>